<evidence type="ECO:0000256" key="6">
    <source>
        <dbReference type="ARBA" id="ARBA00023303"/>
    </source>
</evidence>
<comment type="catalytic activity">
    <reaction evidence="8">
        <text>fluoride(in) = fluoride(out)</text>
        <dbReference type="Rhea" id="RHEA:76159"/>
        <dbReference type="ChEBI" id="CHEBI:17051"/>
    </reaction>
    <physiologicalReaction direction="left-to-right" evidence="8">
        <dbReference type="Rhea" id="RHEA:76160"/>
    </physiologicalReaction>
</comment>
<proteinExistence type="inferred from homology"/>
<keyword evidence="5 10" id="KW-0472">Membrane</keyword>
<evidence type="ECO:0000256" key="3">
    <source>
        <dbReference type="ARBA" id="ARBA00022692"/>
    </source>
</evidence>
<evidence type="ECO:0000256" key="8">
    <source>
        <dbReference type="ARBA" id="ARBA00035585"/>
    </source>
</evidence>
<keyword evidence="10" id="KW-0813">Transport</keyword>
<evidence type="ECO:0000256" key="2">
    <source>
        <dbReference type="ARBA" id="ARBA00022475"/>
    </source>
</evidence>
<name>A0ABT4USJ5_9PSEU</name>
<evidence type="ECO:0000313" key="12">
    <source>
        <dbReference type="Proteomes" id="UP001210380"/>
    </source>
</evidence>
<dbReference type="Proteomes" id="UP001210380">
    <property type="component" value="Unassembled WGS sequence"/>
</dbReference>
<keyword evidence="4 10" id="KW-1133">Transmembrane helix</keyword>
<dbReference type="EMBL" id="JAQGLA010000004">
    <property type="protein sequence ID" value="MDA3624675.1"/>
    <property type="molecule type" value="Genomic_DNA"/>
</dbReference>
<protein>
    <recommendedName>
        <fullName evidence="10">Fluoride-specific ion channel FluC</fullName>
    </recommendedName>
</protein>
<dbReference type="HAMAP" id="MF_00454">
    <property type="entry name" value="FluC"/>
    <property type="match status" value="1"/>
</dbReference>
<evidence type="ECO:0000256" key="7">
    <source>
        <dbReference type="ARBA" id="ARBA00035120"/>
    </source>
</evidence>
<dbReference type="InterPro" id="IPR003691">
    <property type="entry name" value="FluC"/>
</dbReference>
<keyword evidence="3 10" id="KW-0812">Transmembrane</keyword>
<evidence type="ECO:0000313" key="11">
    <source>
        <dbReference type="EMBL" id="MDA3624675.1"/>
    </source>
</evidence>
<comment type="function">
    <text evidence="9 10">Fluoride-specific ion channel. Important for reducing fluoride concentration in the cell, thus reducing its toxicity.</text>
</comment>
<dbReference type="NCBIfam" id="TIGR00494">
    <property type="entry name" value="crcB"/>
    <property type="match status" value="1"/>
</dbReference>
<comment type="caution">
    <text evidence="11">The sequence shown here is derived from an EMBL/GenBank/DDBJ whole genome shotgun (WGS) entry which is preliminary data.</text>
</comment>
<dbReference type="PANTHER" id="PTHR28259">
    <property type="entry name" value="FLUORIDE EXPORT PROTEIN 1-RELATED"/>
    <property type="match status" value="1"/>
</dbReference>
<gene>
    <name evidence="10 11" type="primary">crcB</name>
    <name evidence="10" type="synonym">fluC</name>
    <name evidence="11" type="ORF">OU415_04435</name>
</gene>
<keyword evidence="6 10" id="KW-0407">Ion channel</keyword>
<evidence type="ECO:0000256" key="4">
    <source>
        <dbReference type="ARBA" id="ARBA00022989"/>
    </source>
</evidence>
<keyword evidence="12" id="KW-1185">Reference proteome</keyword>
<dbReference type="Pfam" id="PF02537">
    <property type="entry name" value="CRCB"/>
    <property type="match status" value="1"/>
</dbReference>
<keyword evidence="10" id="KW-0479">Metal-binding</keyword>
<comment type="similarity">
    <text evidence="7 10">Belongs to the fluoride channel Fluc/FEX (TC 1.A.43) family.</text>
</comment>
<evidence type="ECO:0000256" key="1">
    <source>
        <dbReference type="ARBA" id="ARBA00004651"/>
    </source>
</evidence>
<evidence type="ECO:0000256" key="10">
    <source>
        <dbReference type="HAMAP-Rule" id="MF_00454"/>
    </source>
</evidence>
<evidence type="ECO:0000256" key="5">
    <source>
        <dbReference type="ARBA" id="ARBA00023136"/>
    </source>
</evidence>
<dbReference type="RefSeq" id="WP_270947243.1">
    <property type="nucleotide sequence ID" value="NZ_JAQGLA010000004.1"/>
</dbReference>
<evidence type="ECO:0000256" key="9">
    <source>
        <dbReference type="ARBA" id="ARBA00049940"/>
    </source>
</evidence>
<keyword evidence="10" id="KW-0915">Sodium</keyword>
<feature type="transmembrane region" description="Helical" evidence="10">
    <location>
        <begin position="128"/>
        <end position="149"/>
    </location>
</feature>
<comment type="activity regulation">
    <text evidence="10">Na(+) is not transported, but it plays an essential structural role and its presence is essential for fluoride channel function.</text>
</comment>
<keyword evidence="10" id="KW-0406">Ion transport</keyword>
<feature type="binding site" evidence="10">
    <location>
        <position position="107"/>
    </location>
    <ligand>
        <name>Na(+)</name>
        <dbReference type="ChEBI" id="CHEBI:29101"/>
        <note>structural</note>
    </ligand>
</feature>
<feature type="transmembrane region" description="Helical" evidence="10">
    <location>
        <begin position="33"/>
        <end position="55"/>
    </location>
</feature>
<accession>A0ABT4USJ5</accession>
<feature type="transmembrane region" description="Helical" evidence="10">
    <location>
        <begin position="97"/>
        <end position="116"/>
    </location>
</feature>
<dbReference type="PANTHER" id="PTHR28259:SF1">
    <property type="entry name" value="FLUORIDE EXPORT PROTEIN 1-RELATED"/>
    <property type="match status" value="1"/>
</dbReference>
<organism evidence="11 12">
    <name type="scientific">Saccharopolyspora oryzae</name>
    <dbReference type="NCBI Taxonomy" id="2997343"/>
    <lineage>
        <taxon>Bacteria</taxon>
        <taxon>Bacillati</taxon>
        <taxon>Actinomycetota</taxon>
        <taxon>Actinomycetes</taxon>
        <taxon>Pseudonocardiales</taxon>
        <taxon>Pseudonocardiaceae</taxon>
        <taxon>Saccharopolyspora</taxon>
    </lineage>
</organism>
<comment type="subcellular location">
    <subcellularLocation>
        <location evidence="1 10">Cell membrane</location>
        <topology evidence="1 10">Multi-pass membrane protein</topology>
    </subcellularLocation>
</comment>
<reference evidence="11 12" key="1">
    <citation type="submission" date="2022-11" db="EMBL/GenBank/DDBJ databases">
        <title>Draft genome sequence of Saccharopolyspora sp. WRP15-2 isolated from rhizosphere soils of wild rice in Thailand.</title>
        <authorList>
            <person name="Duangmal K."/>
            <person name="Kammanee S."/>
            <person name="Muangham S."/>
        </authorList>
    </citation>
    <scope>NUCLEOTIDE SEQUENCE [LARGE SCALE GENOMIC DNA]</scope>
    <source>
        <strain evidence="11 12">WRP15-2</strain>
    </source>
</reference>
<sequence>MTSDAELTEPIDPDVDLRVRAQRRELVRSQLPVLGVISLGGGIGALARFGIAQWLPTGPGQFPWATFWTNAIGCFLIGILMVLITEVVSAHRLVRPFIGVGFLGGFTTFSTYAVEIHNLLKPGSVGTAFAYLVGALLAAGLAVVLGVWFTRWATGVRRSAGGDAA</sequence>
<keyword evidence="2 10" id="KW-1003">Cell membrane</keyword>
<feature type="binding site" evidence="10">
    <location>
        <position position="104"/>
    </location>
    <ligand>
        <name>Na(+)</name>
        <dbReference type="ChEBI" id="CHEBI:29101"/>
        <note>structural</note>
    </ligand>
</feature>
<feature type="transmembrane region" description="Helical" evidence="10">
    <location>
        <begin position="67"/>
        <end position="85"/>
    </location>
</feature>